<sequence>MTIPQESPIWSEHELKRQFAHSHDVKIHRHYLGGSANSALILVYSEGTCDRDAISSTILPALEQLYLRDGEFRVCNDSLLSSLPLLPWAGEWSKEAISEYLFEGRLLLIFPAVESVFMMDIAKLPQRSPEESSIEISIKGPKDGFVENITTNIALIRKRIRSGTLCCEIVTLGTRTKTKVGLMYISDILSPALLKTIRQRLGNIKVDGVYSIGQIEELISDRRHVLLPLTDFTGRPDYTVSSLLNGRFVIIIDGSPMVLIGPATFALQIKSPEDLQFQFQYVSFARLIRLICLLLTVILPGLWVSLVAFNQDQLPFRLMATITVARLGLPFPAQLELFIMLILLEIFREAGSRLPTSIGQTLTVVGGLIIGDAAIRSGLISPSSVVVGALTSVSASTLVNQNLSVAVSLIRFGLFLSSSFFGIYGLFVGIILLVCYMATLRSFGVPYLIPLSPMKLSSLPSLLQLPWTKLRRRPEYLNTIDSDHQEDDAK</sequence>
<keyword evidence="3" id="KW-1133">Transmembrane helix</keyword>
<accession>A0ABS7D5Z7</accession>
<comment type="caution">
    <text evidence="4">The sequence shown here is derived from an EMBL/GenBank/DDBJ whole genome shotgun (WGS) entry which is preliminary data.</text>
</comment>
<organism evidence="4 5">
    <name type="scientific">Paenibacillus oenotherae</name>
    <dbReference type="NCBI Taxonomy" id="1435645"/>
    <lineage>
        <taxon>Bacteria</taxon>
        <taxon>Bacillati</taxon>
        <taxon>Bacillota</taxon>
        <taxon>Bacilli</taxon>
        <taxon>Bacillales</taxon>
        <taxon>Paenibacillaceae</taxon>
        <taxon>Paenibacillus</taxon>
    </lineage>
</organism>
<dbReference type="PIRSF" id="PIRSF005690">
    <property type="entry name" value="GerBA"/>
    <property type="match status" value="1"/>
</dbReference>
<dbReference type="PANTHER" id="PTHR22550">
    <property type="entry name" value="SPORE GERMINATION PROTEIN"/>
    <property type="match status" value="1"/>
</dbReference>
<proteinExistence type="inferred from homology"/>
<keyword evidence="2 3" id="KW-0472">Membrane</keyword>
<reference evidence="4 5" key="1">
    <citation type="submission" date="2021-07" db="EMBL/GenBank/DDBJ databases">
        <title>Paenibacillus radiodurans sp. nov., isolated from the southeastern edge of Tengger Desert.</title>
        <authorList>
            <person name="Zhang G."/>
        </authorList>
    </citation>
    <scope>NUCLEOTIDE SEQUENCE [LARGE SCALE GENOMIC DNA]</scope>
    <source>
        <strain evidence="4 5">DT7-4</strain>
    </source>
</reference>
<feature type="transmembrane region" description="Helical" evidence="3">
    <location>
        <begin position="287"/>
        <end position="309"/>
    </location>
</feature>
<evidence type="ECO:0000256" key="3">
    <source>
        <dbReference type="SAM" id="Phobius"/>
    </source>
</evidence>
<evidence type="ECO:0000313" key="4">
    <source>
        <dbReference type="EMBL" id="MBW7475364.1"/>
    </source>
</evidence>
<name>A0ABS7D5Z7_9BACL</name>
<evidence type="ECO:0000313" key="5">
    <source>
        <dbReference type="Proteomes" id="UP000812277"/>
    </source>
</evidence>
<protein>
    <submittedName>
        <fullName evidence="4">Spore germination protein</fullName>
    </submittedName>
</protein>
<dbReference type="EMBL" id="JAHZIJ010000006">
    <property type="protein sequence ID" value="MBW7475364.1"/>
    <property type="molecule type" value="Genomic_DNA"/>
</dbReference>
<dbReference type="InterPro" id="IPR050768">
    <property type="entry name" value="UPF0353/GerABKA_families"/>
</dbReference>
<dbReference type="InterPro" id="IPR004995">
    <property type="entry name" value="Spore_Ger"/>
</dbReference>
<comment type="similarity">
    <text evidence="1">Belongs to the GerABKA family.</text>
</comment>
<feature type="transmembrane region" description="Helical" evidence="3">
    <location>
        <begin position="329"/>
        <end position="347"/>
    </location>
</feature>
<keyword evidence="3" id="KW-0812">Transmembrane</keyword>
<dbReference type="Pfam" id="PF03323">
    <property type="entry name" value="GerA"/>
    <property type="match status" value="1"/>
</dbReference>
<evidence type="ECO:0000256" key="1">
    <source>
        <dbReference type="ARBA" id="ARBA00005278"/>
    </source>
</evidence>
<gene>
    <name evidence="4" type="ORF">K0T92_11445</name>
</gene>
<dbReference type="PANTHER" id="PTHR22550:SF5">
    <property type="entry name" value="LEUCINE ZIPPER PROTEIN 4"/>
    <property type="match status" value="1"/>
</dbReference>
<evidence type="ECO:0000256" key="2">
    <source>
        <dbReference type="ARBA" id="ARBA00023136"/>
    </source>
</evidence>
<dbReference type="Proteomes" id="UP000812277">
    <property type="component" value="Unassembled WGS sequence"/>
</dbReference>
<keyword evidence="5" id="KW-1185">Reference proteome</keyword>
<dbReference type="RefSeq" id="WP_219872600.1">
    <property type="nucleotide sequence ID" value="NZ_JAHZIJ010000006.1"/>
</dbReference>
<feature type="transmembrane region" description="Helical" evidence="3">
    <location>
        <begin position="412"/>
        <end position="439"/>
    </location>
</feature>